<evidence type="ECO:0000313" key="1">
    <source>
        <dbReference type="EMBL" id="CUX23150.1"/>
    </source>
</evidence>
<dbReference type="Proteomes" id="UP000191987">
    <property type="component" value="Unassembled WGS sequence"/>
</dbReference>
<accession>A0A1S7PLB3</accession>
<evidence type="ECO:0008006" key="3">
    <source>
        <dbReference type="Google" id="ProtNLM"/>
    </source>
</evidence>
<proteinExistence type="predicted"/>
<gene>
    <name evidence="1" type="ORF">AGR7C_Cc160133</name>
</gene>
<organism evidence="1 2">
    <name type="scientific">Agrobacterium deltaense Zutra 3/1</name>
    <dbReference type="NCBI Taxonomy" id="1183427"/>
    <lineage>
        <taxon>Bacteria</taxon>
        <taxon>Pseudomonadati</taxon>
        <taxon>Pseudomonadota</taxon>
        <taxon>Alphaproteobacteria</taxon>
        <taxon>Hyphomicrobiales</taxon>
        <taxon>Rhizobiaceae</taxon>
        <taxon>Rhizobium/Agrobacterium group</taxon>
        <taxon>Agrobacterium</taxon>
    </lineage>
</organism>
<dbReference type="RefSeq" id="WP_080817182.1">
    <property type="nucleotide sequence ID" value="NZ_LT009748.1"/>
</dbReference>
<dbReference type="AlphaFoldDB" id="A0A1S7PLB3"/>
<sequence>MGYSQGEKLALDAIIAEIRENRRCMLSHGQIAERAGVGKSTVRVAIIKAELRGDVVIQRRKVDGLYQFSSGHFVRLLIFRLQAGDLISWN</sequence>
<dbReference type="EMBL" id="FBWG01000008">
    <property type="protein sequence ID" value="CUX23150.1"/>
    <property type="molecule type" value="Genomic_DNA"/>
</dbReference>
<evidence type="ECO:0000313" key="2">
    <source>
        <dbReference type="Proteomes" id="UP000191987"/>
    </source>
</evidence>
<reference evidence="1 2" key="1">
    <citation type="submission" date="2016-01" db="EMBL/GenBank/DDBJ databases">
        <authorList>
            <person name="Oliw E.H."/>
        </authorList>
    </citation>
    <scope>NUCLEOTIDE SEQUENCE [LARGE SCALE GENOMIC DNA]</scope>
    <source>
        <strain evidence="1 2">Zutra 3-1</strain>
    </source>
</reference>
<protein>
    <recommendedName>
        <fullName evidence="3">HTH gntR-type domain-containing protein</fullName>
    </recommendedName>
</protein>
<name>A0A1S7PLB3_9HYPH</name>